<dbReference type="Gene3D" id="1.20.1070.10">
    <property type="entry name" value="Rhodopsin 7-helix transmembrane proteins"/>
    <property type="match status" value="1"/>
</dbReference>
<dbReference type="GO" id="GO:0004930">
    <property type="term" value="F:G protein-coupled receptor activity"/>
    <property type="evidence" value="ECO:0007669"/>
    <property type="project" value="UniProtKB-KW"/>
</dbReference>
<evidence type="ECO:0000256" key="1">
    <source>
        <dbReference type="ARBA" id="ARBA00004651"/>
    </source>
</evidence>
<keyword evidence="3 10" id="KW-0812">Transmembrane</keyword>
<reference evidence="12 13" key="1">
    <citation type="submission" date="2024-11" db="EMBL/GenBank/DDBJ databases">
        <title>Chromosome-level genome assembly of the freshwater bivalve Anodonta woodiana.</title>
        <authorList>
            <person name="Chen X."/>
        </authorList>
    </citation>
    <scope>NUCLEOTIDE SEQUENCE [LARGE SCALE GENOMIC DNA]</scope>
    <source>
        <strain evidence="12">MN2024</strain>
        <tissue evidence="12">Gills</tissue>
    </source>
</reference>
<dbReference type="PANTHER" id="PTHR11866:SF16">
    <property type="entry name" value="PROSTAGLANDIN E2 RECEPTOR EP4 SUBTYPE-LIKE PROTEIN"/>
    <property type="match status" value="1"/>
</dbReference>
<evidence type="ECO:0000256" key="3">
    <source>
        <dbReference type="ARBA" id="ARBA00022692"/>
    </source>
</evidence>
<evidence type="ECO:0000256" key="5">
    <source>
        <dbReference type="ARBA" id="ARBA00023040"/>
    </source>
</evidence>
<feature type="transmembrane region" description="Helical" evidence="10">
    <location>
        <begin position="151"/>
        <end position="169"/>
    </location>
</feature>
<proteinExistence type="predicted"/>
<name>A0ABD3X6V5_SINWO</name>
<comment type="subcellular location">
    <subcellularLocation>
        <location evidence="1">Cell membrane</location>
        <topology evidence="1">Multi-pass membrane protein</topology>
    </subcellularLocation>
</comment>
<dbReference type="AlphaFoldDB" id="A0ABD3X6V5"/>
<feature type="domain" description="G-protein coupled receptors family 1 profile" evidence="11">
    <location>
        <begin position="50"/>
        <end position="275"/>
    </location>
</feature>
<dbReference type="InterPro" id="IPR000276">
    <property type="entry name" value="GPCR_Rhodpsn"/>
</dbReference>
<dbReference type="Proteomes" id="UP001634394">
    <property type="component" value="Unassembled WGS sequence"/>
</dbReference>
<dbReference type="PROSITE" id="PS50262">
    <property type="entry name" value="G_PROTEIN_RECEP_F1_2"/>
    <property type="match status" value="1"/>
</dbReference>
<feature type="transmembrane region" description="Helical" evidence="10">
    <location>
        <begin position="204"/>
        <end position="229"/>
    </location>
</feature>
<feature type="transmembrane region" description="Helical" evidence="10">
    <location>
        <begin position="117"/>
        <end position="139"/>
    </location>
</feature>
<dbReference type="InterPro" id="IPR008365">
    <property type="entry name" value="Prostanoid_rcpt"/>
</dbReference>
<dbReference type="GO" id="GO:0005886">
    <property type="term" value="C:plasma membrane"/>
    <property type="evidence" value="ECO:0007669"/>
    <property type="project" value="UniProtKB-SubCell"/>
</dbReference>
<accession>A0ABD3X6V5</accession>
<feature type="non-terminal residue" evidence="12">
    <location>
        <position position="275"/>
    </location>
</feature>
<keyword evidence="9" id="KW-0807">Transducer</keyword>
<gene>
    <name evidence="12" type="ORF">ACJMK2_028358</name>
</gene>
<evidence type="ECO:0000313" key="12">
    <source>
        <dbReference type="EMBL" id="KAL3881976.1"/>
    </source>
</evidence>
<evidence type="ECO:0000256" key="4">
    <source>
        <dbReference type="ARBA" id="ARBA00022989"/>
    </source>
</evidence>
<keyword evidence="7" id="KW-0675">Receptor</keyword>
<keyword evidence="5" id="KW-0297">G-protein coupled receptor</keyword>
<protein>
    <recommendedName>
        <fullName evidence="11">G-protein coupled receptors family 1 profile domain-containing protein</fullName>
    </recommendedName>
</protein>
<evidence type="ECO:0000256" key="9">
    <source>
        <dbReference type="ARBA" id="ARBA00023224"/>
    </source>
</evidence>
<dbReference type="Pfam" id="PF00001">
    <property type="entry name" value="7tm_1"/>
    <property type="match status" value="1"/>
</dbReference>
<evidence type="ECO:0000256" key="8">
    <source>
        <dbReference type="ARBA" id="ARBA00023180"/>
    </source>
</evidence>
<dbReference type="PANTHER" id="PTHR11866">
    <property type="entry name" value="G-PROTEIN COUPLED RECEPTOR FAMILY 1 MEMBER"/>
    <property type="match status" value="1"/>
</dbReference>
<keyword evidence="2" id="KW-1003">Cell membrane</keyword>
<keyword evidence="6 10" id="KW-0472">Membrane</keyword>
<organism evidence="12 13">
    <name type="scientific">Sinanodonta woodiana</name>
    <name type="common">Chinese pond mussel</name>
    <name type="synonym">Anodonta woodiana</name>
    <dbReference type="NCBI Taxonomy" id="1069815"/>
    <lineage>
        <taxon>Eukaryota</taxon>
        <taxon>Metazoa</taxon>
        <taxon>Spiralia</taxon>
        <taxon>Lophotrochozoa</taxon>
        <taxon>Mollusca</taxon>
        <taxon>Bivalvia</taxon>
        <taxon>Autobranchia</taxon>
        <taxon>Heteroconchia</taxon>
        <taxon>Palaeoheterodonta</taxon>
        <taxon>Unionida</taxon>
        <taxon>Unionoidea</taxon>
        <taxon>Unionidae</taxon>
        <taxon>Unioninae</taxon>
        <taxon>Sinanodonta</taxon>
    </lineage>
</organism>
<evidence type="ECO:0000256" key="6">
    <source>
        <dbReference type="ARBA" id="ARBA00023136"/>
    </source>
</evidence>
<keyword evidence="13" id="KW-1185">Reference proteome</keyword>
<feature type="transmembrane region" description="Helical" evidence="10">
    <location>
        <begin position="36"/>
        <end position="59"/>
    </location>
</feature>
<sequence length="275" mass="30393">MSSGNDSSSTNCIGNATLCLNGTSKVSNDDSAAATYFLSFTFIYIPGLVTNIFVLILILRDFRKAVFPAVILLLVLCCADFIALVVSFLQHTMNRYVLTITYSRCAAFSVLHPYFRLYAGFLNSFMAIDRVLALGTPFFYKSKIQMATWKIGSVIAAIIALLIGLFPFMGLGEVWIQRKAGNKIIIICSAFSYYPEPWKRAYGIVYGMMGFANLFTIVVCNTLVARIVLQLKNRIATLEQKSSDNSSSKTSFEMAFAKLMGGLAVVYIICSSPYN</sequence>
<dbReference type="SUPFAM" id="SSF81321">
    <property type="entry name" value="Family A G protein-coupled receptor-like"/>
    <property type="match status" value="1"/>
</dbReference>
<comment type="caution">
    <text evidence="12">The sequence shown here is derived from an EMBL/GenBank/DDBJ whole genome shotgun (WGS) entry which is preliminary data.</text>
</comment>
<evidence type="ECO:0000256" key="2">
    <source>
        <dbReference type="ARBA" id="ARBA00022475"/>
    </source>
</evidence>
<evidence type="ECO:0000259" key="11">
    <source>
        <dbReference type="PROSITE" id="PS50262"/>
    </source>
</evidence>
<evidence type="ECO:0000313" key="13">
    <source>
        <dbReference type="Proteomes" id="UP001634394"/>
    </source>
</evidence>
<feature type="transmembrane region" description="Helical" evidence="10">
    <location>
        <begin position="66"/>
        <end position="89"/>
    </location>
</feature>
<keyword evidence="4 10" id="KW-1133">Transmembrane helix</keyword>
<dbReference type="EMBL" id="JBJQND010000003">
    <property type="protein sequence ID" value="KAL3881976.1"/>
    <property type="molecule type" value="Genomic_DNA"/>
</dbReference>
<evidence type="ECO:0000256" key="7">
    <source>
        <dbReference type="ARBA" id="ARBA00023170"/>
    </source>
</evidence>
<keyword evidence="8" id="KW-0325">Glycoprotein</keyword>
<dbReference type="InterPro" id="IPR017452">
    <property type="entry name" value="GPCR_Rhodpsn_7TM"/>
</dbReference>
<evidence type="ECO:0000256" key="10">
    <source>
        <dbReference type="SAM" id="Phobius"/>
    </source>
</evidence>